<dbReference type="InterPro" id="IPR042197">
    <property type="entry name" value="Apaf_helical"/>
</dbReference>
<dbReference type="GO" id="GO:0098542">
    <property type="term" value="P:defense response to other organism"/>
    <property type="evidence" value="ECO:0007669"/>
    <property type="project" value="TreeGrafter"/>
</dbReference>
<dbReference type="RefSeq" id="XP_030517233.1">
    <property type="nucleotide sequence ID" value="XM_030661373.2"/>
</dbReference>
<evidence type="ECO:0000313" key="7">
    <source>
        <dbReference type="RefSeq" id="XP_030517233.1"/>
    </source>
</evidence>
<accession>A0A8B8N485</accession>
<dbReference type="Pfam" id="PF23598">
    <property type="entry name" value="LRR_14"/>
    <property type="match status" value="1"/>
</dbReference>
<dbReference type="GeneID" id="115730768"/>
<dbReference type="InterPro" id="IPR036388">
    <property type="entry name" value="WH-like_DNA-bd_sf"/>
</dbReference>
<reference evidence="6" key="1">
    <citation type="submission" date="2025-05" db="UniProtKB">
        <authorList>
            <consortium name="RefSeq"/>
        </authorList>
    </citation>
    <scope>NUCLEOTIDE SEQUENCE [LARGE SCALE GENOMIC DNA]</scope>
</reference>
<dbReference type="SUPFAM" id="SSF52058">
    <property type="entry name" value="L domain-like"/>
    <property type="match status" value="1"/>
</dbReference>
<evidence type="ECO:0000313" key="6">
    <source>
        <dbReference type="Proteomes" id="UP000827889"/>
    </source>
</evidence>
<dbReference type="Gene3D" id="3.40.50.300">
    <property type="entry name" value="P-loop containing nucleotide triphosphate hydrolases"/>
    <property type="match status" value="1"/>
</dbReference>
<dbReference type="GO" id="GO:0043531">
    <property type="term" value="F:ADP binding"/>
    <property type="evidence" value="ECO:0007669"/>
    <property type="project" value="InterPro"/>
</dbReference>
<sequence length="910" mass="103593">MAADFEASALAGKLQNLRDGDIIIYPRLKRKINSSILALQQLLRSSDDSDVTSSRALPFIYSAQDTVDTYLLSRAQQRRKDFIETYPSCQYLAPLWSQKDLGKGLKKFLNDLKALPSHSPEQVNPESRVLGKTREKDRCLVNARRFGRWDSIAHLLYEESNIVGQKSEMDEMVSELMVTSEGAQGEEALRVVSVVGSGGSGKTTMARRVYNRVDVKKHFECCAWVRVSREFVFKNVVMSIMEQVCINRLNDVDHMNEEVLGEQLFKELIDKRYLIVLDDVWDAEAWHRLTISFPDSKNSSRVILTSRDDKVAKLADPWNLPLHMCSLTNEERWELLWKQMKEHEVGLAQHKDEIMAKLYHGSPLEIVLLGGILSNTEPSEWSRKIDKFPSCQDNSALQEILALSYQELPPELRPCFLYLGIFPEASEVPVRRLLWLWLSEGFLDVLPGEEQKEREPEDLAESCFERLVSRNLIEVTKWKLDGCPKMCRMPGVAREFFFPKSVDSGLFYVHEKSSFGPSSPPKEHKIRRLMEHLEIKDSLDLCIDHSLRSYVSFDSASRGKANTNIGMVLKKVIHKVGFGLLKVLDLEGVYKPVLPESMRSLLLLRFLGLRSTVLDSIPSAIGDLPCLETLDLKHTNVTSIPSSIWKAKKLRHFYMNEVHIDAFIHKPSKGSLTNLHTLSGLFVGDKKAGINGLDRLVNLRKLGLTCHTNSLKAVAKWIEQLPNLHSLKLRSINEFGKPSNLEVISMAQHSNLCSLYLLGSVPPANKLSSLLPPYLRKLTLSMLKLEEDPMPVLGQLQDLSILRLFADSYMGPRMTCVSGGFPKLRILKLWMLEELKHWTVQDGAMPLLQELEIRRCNQLENSDGLQQLPNLNEVVLTNMPQSFVEKVRRSSGNNVFVKVNNWEFSRYQGK</sequence>
<gene>
    <name evidence="7" type="primary">LOC115730768</name>
</gene>
<dbReference type="PANTHER" id="PTHR23155">
    <property type="entry name" value="DISEASE RESISTANCE PROTEIN RP"/>
    <property type="match status" value="1"/>
</dbReference>
<dbReference type="InterPro" id="IPR044974">
    <property type="entry name" value="Disease_R_plants"/>
</dbReference>
<dbReference type="PRINTS" id="PR00364">
    <property type="entry name" value="DISEASERSIST"/>
</dbReference>
<dbReference type="FunFam" id="3.40.50.300:FF:001091">
    <property type="entry name" value="Probable disease resistance protein At1g61300"/>
    <property type="match status" value="1"/>
</dbReference>
<keyword evidence="6" id="KW-1185">Reference proteome</keyword>
<dbReference type="Gene3D" id="1.10.8.430">
    <property type="entry name" value="Helical domain of apoptotic protease-activating factors"/>
    <property type="match status" value="1"/>
</dbReference>
<dbReference type="Proteomes" id="UP000827889">
    <property type="component" value="Chromosome 2"/>
</dbReference>
<keyword evidence="1" id="KW-0677">Repeat</keyword>
<evidence type="ECO:0000259" key="4">
    <source>
        <dbReference type="Pfam" id="PF23559"/>
    </source>
</evidence>
<organism evidence="6 7">
    <name type="scientific">Rhodamnia argentea</name>
    <dbReference type="NCBI Taxonomy" id="178133"/>
    <lineage>
        <taxon>Eukaryota</taxon>
        <taxon>Viridiplantae</taxon>
        <taxon>Streptophyta</taxon>
        <taxon>Embryophyta</taxon>
        <taxon>Tracheophyta</taxon>
        <taxon>Spermatophyta</taxon>
        <taxon>Magnoliopsida</taxon>
        <taxon>eudicotyledons</taxon>
        <taxon>Gunneridae</taxon>
        <taxon>Pentapetalae</taxon>
        <taxon>rosids</taxon>
        <taxon>malvids</taxon>
        <taxon>Myrtales</taxon>
        <taxon>Myrtaceae</taxon>
        <taxon>Myrtoideae</taxon>
        <taxon>Myrteae</taxon>
        <taxon>Australasian group</taxon>
        <taxon>Rhodamnia</taxon>
    </lineage>
</organism>
<dbReference type="InterPro" id="IPR055414">
    <property type="entry name" value="LRR_R13L4/SHOC2-like"/>
</dbReference>
<dbReference type="Pfam" id="PF23559">
    <property type="entry name" value="WHD_DRP"/>
    <property type="match status" value="1"/>
</dbReference>
<evidence type="ECO:0000256" key="1">
    <source>
        <dbReference type="ARBA" id="ARBA00022737"/>
    </source>
</evidence>
<dbReference type="OrthoDB" id="611536at2759"/>
<dbReference type="InterPro" id="IPR032675">
    <property type="entry name" value="LRR_dom_sf"/>
</dbReference>
<protein>
    <submittedName>
        <fullName evidence="7">Inactive disease susceptibility protein LOV1</fullName>
    </submittedName>
</protein>
<dbReference type="AlphaFoldDB" id="A0A8B8N485"/>
<feature type="domain" description="Disease resistance R13L4/SHOC-2-like LRR" evidence="5">
    <location>
        <begin position="576"/>
        <end position="877"/>
    </location>
</feature>
<reference evidence="7" key="2">
    <citation type="submission" date="2025-08" db="UniProtKB">
        <authorList>
            <consortium name="RefSeq"/>
        </authorList>
    </citation>
    <scope>IDENTIFICATION</scope>
    <source>
        <tissue evidence="7">Leaf</tissue>
    </source>
</reference>
<feature type="domain" description="NB-ARC" evidence="3">
    <location>
        <begin position="171"/>
        <end position="342"/>
    </location>
</feature>
<evidence type="ECO:0000259" key="5">
    <source>
        <dbReference type="Pfam" id="PF23598"/>
    </source>
</evidence>
<name>A0A8B8N485_9MYRT</name>
<dbReference type="InterPro" id="IPR002182">
    <property type="entry name" value="NB-ARC"/>
</dbReference>
<proteinExistence type="predicted"/>
<feature type="domain" description="Disease resistance protein winged helix" evidence="4">
    <location>
        <begin position="421"/>
        <end position="490"/>
    </location>
</feature>
<dbReference type="Pfam" id="PF00931">
    <property type="entry name" value="NB-ARC"/>
    <property type="match status" value="1"/>
</dbReference>
<dbReference type="Gene3D" id="3.80.10.10">
    <property type="entry name" value="Ribonuclease Inhibitor"/>
    <property type="match status" value="2"/>
</dbReference>
<evidence type="ECO:0000256" key="2">
    <source>
        <dbReference type="ARBA" id="ARBA00022821"/>
    </source>
</evidence>
<dbReference type="KEGG" id="rarg:115730768"/>
<keyword evidence="2" id="KW-0611">Plant defense</keyword>
<evidence type="ECO:0000259" key="3">
    <source>
        <dbReference type="Pfam" id="PF00931"/>
    </source>
</evidence>
<dbReference type="SUPFAM" id="SSF52540">
    <property type="entry name" value="P-loop containing nucleoside triphosphate hydrolases"/>
    <property type="match status" value="1"/>
</dbReference>
<dbReference type="InterPro" id="IPR027417">
    <property type="entry name" value="P-loop_NTPase"/>
</dbReference>
<dbReference type="InterPro" id="IPR058922">
    <property type="entry name" value="WHD_DRP"/>
</dbReference>
<dbReference type="PANTHER" id="PTHR23155:SF955">
    <property type="entry name" value="AAA+ ATPASE DOMAIN-CONTAINING PROTEIN"/>
    <property type="match status" value="1"/>
</dbReference>
<dbReference type="Gene3D" id="1.10.10.10">
    <property type="entry name" value="Winged helix-like DNA-binding domain superfamily/Winged helix DNA-binding domain"/>
    <property type="match status" value="1"/>
</dbReference>